<name>A0A814PHZ0_9BILA</name>
<dbReference type="PROSITE" id="PS50095">
    <property type="entry name" value="PLAT"/>
    <property type="match status" value="2"/>
</dbReference>
<dbReference type="Gene3D" id="2.60.60.20">
    <property type="entry name" value="PLAT/LH2 domain"/>
    <property type="match status" value="1"/>
</dbReference>
<dbReference type="PANTHER" id="PTHR45901">
    <property type="entry name" value="PROTEIN CBG12474"/>
    <property type="match status" value="1"/>
</dbReference>
<dbReference type="Proteomes" id="UP000663882">
    <property type="component" value="Unassembled WGS sequence"/>
</dbReference>
<comment type="caution">
    <text evidence="1">Lacks conserved residue(s) required for the propagation of feature annotation.</text>
</comment>
<dbReference type="InterPro" id="IPR001024">
    <property type="entry name" value="PLAT/LH2_dom"/>
</dbReference>
<evidence type="ECO:0000313" key="7">
    <source>
        <dbReference type="EMBL" id="CAF3751344.1"/>
    </source>
</evidence>
<dbReference type="Pfam" id="PF01477">
    <property type="entry name" value="PLAT"/>
    <property type="match status" value="2"/>
</dbReference>
<feature type="domain" description="PLAT" evidence="3">
    <location>
        <begin position="184"/>
        <end position="310"/>
    </location>
</feature>
<evidence type="ECO:0000313" key="6">
    <source>
        <dbReference type="EMBL" id="CAF3648004.1"/>
    </source>
</evidence>
<dbReference type="EMBL" id="CAJNOO010000277">
    <property type="protein sequence ID" value="CAF0887046.1"/>
    <property type="molecule type" value="Genomic_DNA"/>
</dbReference>
<keyword evidence="2" id="KW-0175">Coiled coil</keyword>
<dbReference type="Proteomes" id="UP000663874">
    <property type="component" value="Unassembled WGS sequence"/>
</dbReference>
<reference evidence="5" key="1">
    <citation type="submission" date="2021-02" db="EMBL/GenBank/DDBJ databases">
        <authorList>
            <person name="Nowell W R."/>
        </authorList>
    </citation>
    <scope>NUCLEOTIDE SEQUENCE</scope>
</reference>
<sequence length="445" mass="52593">MEEVDELNLCSICNKVLASRFCIGCKKYFCLKDFKQHEQQLLIKFNNEIVRSHDEILDQIKKLEKPNYLSLDLFAQIERWKKTTISKVEKAAEKAHHELTELIGKKQISIAKEFEPITKEIRFLREQGNFVETNVDRLKQKINQVKQKLEQLLPKDTNKAIIVDNNYINWNQLIYIREERENLIPYEIEVTTSDEQNSGTTQYGWIIIEGTENRSEKFYMRNTPRNNILQDGQTNTFTFNCRPLGELRRIILGHEERREYSLRTYKEREAKWHVSHITITDPSTSTIYKFPIKRWIHINNKGDVFNYTDEQENAVEQEYIRQAIKYKIIVHTGDVFSASTDANVSIILYGTLGHTGIRRLKKKDQKLFRRGQIDEFIITCLDLGQLNKLHIEHDDTSFTPDWFLAKVEVVNMETNETVVFPCNRWLGKKHDDHQIHRDLVPMDDS</sequence>
<dbReference type="EMBL" id="CAJOAX010000771">
    <property type="protein sequence ID" value="CAF3648004.1"/>
    <property type="molecule type" value="Genomic_DNA"/>
</dbReference>
<comment type="caution">
    <text evidence="5">The sequence shown here is derived from an EMBL/GenBank/DDBJ whole genome shotgun (WGS) entry which is preliminary data.</text>
</comment>
<dbReference type="SUPFAM" id="SSF49723">
    <property type="entry name" value="Lipase/lipooxygenase domain (PLAT/LH2 domain)"/>
    <property type="match status" value="2"/>
</dbReference>
<organism evidence="5 8">
    <name type="scientific">Rotaria sordida</name>
    <dbReference type="NCBI Taxonomy" id="392033"/>
    <lineage>
        <taxon>Eukaryota</taxon>
        <taxon>Metazoa</taxon>
        <taxon>Spiralia</taxon>
        <taxon>Gnathifera</taxon>
        <taxon>Rotifera</taxon>
        <taxon>Eurotatoria</taxon>
        <taxon>Bdelloidea</taxon>
        <taxon>Philodinida</taxon>
        <taxon>Philodinidae</taxon>
        <taxon>Rotaria</taxon>
    </lineage>
</organism>
<protein>
    <recommendedName>
        <fullName evidence="3">PLAT domain-containing protein</fullName>
    </recommendedName>
</protein>
<evidence type="ECO:0000256" key="1">
    <source>
        <dbReference type="PROSITE-ProRule" id="PRU00152"/>
    </source>
</evidence>
<dbReference type="InterPro" id="IPR052970">
    <property type="entry name" value="Inner_ear_hair_cell_LOXHD"/>
</dbReference>
<dbReference type="CDD" id="cd01756">
    <property type="entry name" value="PLAT_repeat"/>
    <property type="match status" value="1"/>
</dbReference>
<evidence type="ECO:0000313" key="8">
    <source>
        <dbReference type="Proteomes" id="UP000663889"/>
    </source>
</evidence>
<gene>
    <name evidence="7" type="ORF">FNK824_LOCUS12263</name>
    <name evidence="6" type="ORF">OTI717_LOCUS9206</name>
    <name evidence="4" type="ORF">RFH988_LOCUS8280</name>
    <name evidence="5" type="ORF">SEV965_LOCUS16092</name>
</gene>
<dbReference type="EMBL" id="CAJNOU010000868">
    <property type="protein sequence ID" value="CAF1105314.1"/>
    <property type="molecule type" value="Genomic_DNA"/>
</dbReference>
<proteinExistence type="predicted"/>
<evidence type="ECO:0000313" key="5">
    <source>
        <dbReference type="EMBL" id="CAF1105314.1"/>
    </source>
</evidence>
<dbReference type="CDD" id="cd19757">
    <property type="entry name" value="Bbox1"/>
    <property type="match status" value="1"/>
</dbReference>
<dbReference type="OrthoDB" id="5322100at2759"/>
<evidence type="ECO:0000256" key="2">
    <source>
        <dbReference type="SAM" id="Coils"/>
    </source>
</evidence>
<dbReference type="Gene3D" id="2.40.180.10">
    <property type="entry name" value="Catalase core domain"/>
    <property type="match status" value="1"/>
</dbReference>
<feature type="coiled-coil region" evidence="2">
    <location>
        <begin position="121"/>
        <end position="155"/>
    </location>
</feature>
<evidence type="ECO:0000259" key="3">
    <source>
        <dbReference type="PROSITE" id="PS50095"/>
    </source>
</evidence>
<dbReference type="Proteomes" id="UP000663823">
    <property type="component" value="Unassembled WGS sequence"/>
</dbReference>
<dbReference type="Proteomes" id="UP000663889">
    <property type="component" value="Unassembled WGS sequence"/>
</dbReference>
<dbReference type="SMART" id="SM00308">
    <property type="entry name" value="LH2"/>
    <property type="match status" value="1"/>
</dbReference>
<dbReference type="AlphaFoldDB" id="A0A814PHZ0"/>
<evidence type="ECO:0000313" key="4">
    <source>
        <dbReference type="EMBL" id="CAF0887046.1"/>
    </source>
</evidence>
<accession>A0A814PHZ0</accession>
<dbReference type="EMBL" id="CAJOBE010001521">
    <property type="protein sequence ID" value="CAF3751344.1"/>
    <property type="molecule type" value="Genomic_DNA"/>
</dbReference>
<feature type="domain" description="PLAT" evidence="3">
    <location>
        <begin position="324"/>
        <end position="440"/>
    </location>
</feature>
<dbReference type="PANTHER" id="PTHR45901:SF3">
    <property type="entry name" value="LIPOXYGENASE HOMOLOGY DOMAIN-CONTAINING PROTEIN 1"/>
    <property type="match status" value="1"/>
</dbReference>
<dbReference type="InterPro" id="IPR036392">
    <property type="entry name" value="PLAT/LH2_dom_sf"/>
</dbReference>